<dbReference type="OrthoDB" id="9810501at2"/>
<dbReference type="Proteomes" id="UP000076929">
    <property type="component" value="Chromosome"/>
</dbReference>
<dbReference type="AlphaFoldDB" id="A0A172QWI1"/>
<dbReference type="KEGG" id="ccjz:ccrud_13275"/>
<dbReference type="RefSeq" id="WP_066568853.1">
    <property type="nucleotide sequence ID" value="NZ_CP015622.1"/>
</dbReference>
<organism evidence="2 3">
    <name type="scientific">Corynebacterium crudilactis</name>
    <dbReference type="NCBI Taxonomy" id="1652495"/>
    <lineage>
        <taxon>Bacteria</taxon>
        <taxon>Bacillati</taxon>
        <taxon>Actinomycetota</taxon>
        <taxon>Actinomycetes</taxon>
        <taxon>Mycobacteriales</taxon>
        <taxon>Corynebacteriaceae</taxon>
        <taxon>Corynebacterium</taxon>
    </lineage>
</organism>
<dbReference type="InterPro" id="IPR036412">
    <property type="entry name" value="HAD-like_sf"/>
</dbReference>
<dbReference type="Pfam" id="PF00702">
    <property type="entry name" value="Hydrolase"/>
    <property type="match status" value="1"/>
</dbReference>
<dbReference type="GO" id="GO:0016787">
    <property type="term" value="F:hydrolase activity"/>
    <property type="evidence" value="ECO:0007669"/>
    <property type="project" value="UniProtKB-KW"/>
</dbReference>
<dbReference type="PANTHER" id="PTHR43316">
    <property type="entry name" value="HYDROLASE, HALOACID DELAHOGENASE-RELATED"/>
    <property type="match status" value="1"/>
</dbReference>
<name>A0A172QWI1_9CORY</name>
<dbReference type="SFLD" id="SFLDG01129">
    <property type="entry name" value="C1.5:_HAD__Beta-PGM__Phosphata"/>
    <property type="match status" value="1"/>
</dbReference>
<dbReference type="PANTHER" id="PTHR43316:SF3">
    <property type="entry name" value="HALOACID DEHALOGENASE, TYPE II (AFU_ORTHOLOGUE AFUA_2G07750)-RELATED"/>
    <property type="match status" value="1"/>
</dbReference>
<dbReference type="SFLD" id="SFLDS00003">
    <property type="entry name" value="Haloacid_Dehalogenase"/>
    <property type="match status" value="1"/>
</dbReference>
<dbReference type="STRING" id="1652495.ccrud_13275"/>
<dbReference type="NCBIfam" id="TIGR01549">
    <property type="entry name" value="HAD-SF-IA-v1"/>
    <property type="match status" value="1"/>
</dbReference>
<dbReference type="SUPFAM" id="SSF56784">
    <property type="entry name" value="HAD-like"/>
    <property type="match status" value="1"/>
</dbReference>
<dbReference type="EMBL" id="CP015622">
    <property type="protein sequence ID" value="ANE05074.1"/>
    <property type="molecule type" value="Genomic_DNA"/>
</dbReference>
<dbReference type="InterPro" id="IPR023214">
    <property type="entry name" value="HAD_sf"/>
</dbReference>
<accession>A0A172QWI1</accession>
<reference evidence="2 3" key="1">
    <citation type="submission" date="2016-05" db="EMBL/GenBank/DDBJ databases">
        <title>Complete genome sequence of Corynebacterium crudilactis, a new Corynebacterium species isolated from raw cow's milk.</title>
        <authorList>
            <person name="Christian R."/>
            <person name="Zimmermann J."/>
            <person name="Lipski A."/>
            <person name="Kalinowski J."/>
        </authorList>
    </citation>
    <scope>NUCLEOTIDE SEQUENCE [LARGE SCALE GENOMIC DNA]</scope>
    <source>
        <strain evidence="2 3">JZ16</strain>
    </source>
</reference>
<keyword evidence="3" id="KW-1185">Reference proteome</keyword>
<evidence type="ECO:0000313" key="3">
    <source>
        <dbReference type="Proteomes" id="UP000076929"/>
    </source>
</evidence>
<dbReference type="Gene3D" id="1.20.120.1600">
    <property type="match status" value="1"/>
</dbReference>
<keyword evidence="1 2" id="KW-0378">Hydrolase</keyword>
<sequence length="214" mass="23560">MTTHAILFDLDGTLVDHTSAAHAALKAWSPTLGIEPDFERWIELDKWGFARFERGETTHLGQRRDRIRAYLKDLALDDATCDGIYTGYLTAYEENWTAYPDALGVLQRAVATGDPVGILTNGAAPMQQDKLDRTGLNLPELVMLAASTLDSAKPRPEMYARALAHVGAASATIIGDDWVNDVQAPRELGWTAFYIDRSGADPRADISSLDELFH</sequence>
<proteinExistence type="predicted"/>
<dbReference type="Gene3D" id="3.40.50.1000">
    <property type="entry name" value="HAD superfamily/HAD-like"/>
    <property type="match status" value="1"/>
</dbReference>
<evidence type="ECO:0000256" key="1">
    <source>
        <dbReference type="ARBA" id="ARBA00022801"/>
    </source>
</evidence>
<protein>
    <submittedName>
        <fullName evidence="2">HAD family hydrolase</fullName>
    </submittedName>
</protein>
<gene>
    <name evidence="2" type="ORF">ccrud_13275</name>
</gene>
<dbReference type="InterPro" id="IPR051540">
    <property type="entry name" value="S-2-haloacid_dehalogenase"/>
</dbReference>
<evidence type="ECO:0000313" key="2">
    <source>
        <dbReference type="EMBL" id="ANE05074.1"/>
    </source>
</evidence>
<dbReference type="InterPro" id="IPR006439">
    <property type="entry name" value="HAD-SF_hydro_IA"/>
</dbReference>